<dbReference type="Gene3D" id="3.40.50.1110">
    <property type="entry name" value="SGNH hydrolase"/>
    <property type="match status" value="1"/>
</dbReference>
<reference evidence="1" key="1">
    <citation type="submission" date="2021-01" db="EMBL/GenBank/DDBJ databases">
        <authorList>
            <person name="Li S."/>
            <person name="Lin Y."/>
        </authorList>
    </citation>
    <scope>NUCLEOTIDE SEQUENCE</scope>
</reference>
<dbReference type="Gene3D" id="3.30.2020.50">
    <property type="match status" value="1"/>
</dbReference>
<name>A0A898K9R0_9CAUD</name>
<dbReference type="Proteomes" id="UP000663176">
    <property type="component" value="Segment"/>
</dbReference>
<dbReference type="SUPFAM" id="SSF52266">
    <property type="entry name" value="SGNH hydrolase"/>
    <property type="match status" value="1"/>
</dbReference>
<keyword evidence="2" id="KW-1185">Reference proteome</keyword>
<protein>
    <submittedName>
        <fullName evidence="1">Uncharacterized protein</fullName>
    </submittedName>
</protein>
<organism evidence="1 2">
    <name type="scientific">Klebsiella phage vB_KpnP_P184</name>
    <dbReference type="NCBI Taxonomy" id="2806547"/>
    <lineage>
        <taxon>Viruses</taxon>
        <taxon>Duplodnaviria</taxon>
        <taxon>Heunggongvirae</taxon>
        <taxon>Uroviricota</taxon>
        <taxon>Caudoviricetes</taxon>
        <taxon>Schitoviridae</taxon>
        <taxon>Efbeekayvirus</taxon>
        <taxon>Efbeekayvirus P184</taxon>
    </lineage>
</organism>
<dbReference type="KEGG" id="vg:65133485"/>
<accession>A0A898K9R0</accession>
<sequence length="599" mass="64487">MNKMFTQPTGPVAKQTNKQAIARVLGLKQSQVAILSSGLAVDTFSVLFDPTTQLSFFRGAAIGSVTSWSVADNELTLVTDSGSYTCVITDLETRLASSTLPGSSLVSTSLGKNIEQAVRAASAASSALFPRLTNKLTAYRHGNTSYQTQYNMFGFGSSVGNGATIGGNTSVNTPIAKFFEYFQATVNKSGMYPMAYSNKSVDGSAINHFLTTAWPAVVAGGTYPDLALFIYGMNDFPSAQYNAGATFGENGFKQRLRQAIRLVQEAGGDVVIVTTPHPRLEVYSWSLPSTIDMVWPSYAALPVADESLIPPVSESVVDMEWNGKTIQAGVRFLRGNDAMRQIAVEMGCVLIDAEKYWFDAVAKYGEAALFDTDPNIQTVHPNLLGHQSSYHQAFKDFFDNIDKSGWIAPAPAHNNLFDVGGSALYPQPKTADVDLMANGVRSTAFIRRDQFARPLFTQDQTGLITETAYTSQAPTVSSPGYSLNWIEMHSRTKGLYAAGETQAIPIANRTSVRVLIDVWTSAQTGWAQFVELLVTNREGVVQYTVIGNHDFTPIAGSGSESTGQGGSRLFTLSTGSGTLIVTITTANSSLKYKVEGFGV</sequence>
<evidence type="ECO:0000313" key="2">
    <source>
        <dbReference type="Proteomes" id="UP000663176"/>
    </source>
</evidence>
<evidence type="ECO:0000313" key="1">
    <source>
        <dbReference type="EMBL" id="QSJ03635.1"/>
    </source>
</evidence>
<dbReference type="GeneID" id="65133485"/>
<dbReference type="EMBL" id="MW495044">
    <property type="protein sequence ID" value="QSJ03635.1"/>
    <property type="molecule type" value="Genomic_DNA"/>
</dbReference>
<dbReference type="RefSeq" id="YP_010114883.1">
    <property type="nucleotide sequence ID" value="NC_055919.1"/>
</dbReference>
<proteinExistence type="predicted"/>
<dbReference type="InterPro" id="IPR036514">
    <property type="entry name" value="SGNH_hydro_sf"/>
</dbReference>